<sequence>MIRFPDRAAALLLAAALALALSACGRDEPARANAAQAGAPAATFAAVARGRVDVESGLLKLGMAAEGVLARVPVREGERVAAGQELAALDATAAQAEARIAEARLTQARAQANLLQQRLAQARVRAQRLGAAAAAGAGDGQSADDARDALAQLQNEADGVRAAADIAAAQRDQAAWTLKRQTLRAPVAGELSRVSARVGMSVSPHDAPLFVLLPDGERIVRAELNAAFLDAVRPGMRAQILDDGDNQRLLGAARVLRLAPAFGPSALEDDPEVRANERTVECVLALDAPGGLRIGQRVLVRFLGGAGRDAAGAAGR</sequence>
<accession>A0A3N2RN00</accession>
<proteinExistence type="predicted"/>
<keyword evidence="1" id="KW-0175">Coiled coil</keyword>
<dbReference type="GO" id="GO:1990281">
    <property type="term" value="C:efflux pump complex"/>
    <property type="evidence" value="ECO:0007669"/>
    <property type="project" value="TreeGrafter"/>
</dbReference>
<dbReference type="Gene3D" id="2.40.50.100">
    <property type="match status" value="1"/>
</dbReference>
<dbReference type="Proteomes" id="UP000275910">
    <property type="component" value="Unassembled WGS sequence"/>
</dbReference>
<keyword evidence="2" id="KW-0732">Signal</keyword>
<gene>
    <name evidence="3" type="ORF">D9T17_02650</name>
</gene>
<name>A0A3N2RN00_LYSEN</name>
<dbReference type="RefSeq" id="WP_123645972.1">
    <property type="nucleotide sequence ID" value="NZ_RCTY01000007.1"/>
</dbReference>
<dbReference type="SUPFAM" id="SSF111369">
    <property type="entry name" value="HlyD-like secretion proteins"/>
    <property type="match status" value="1"/>
</dbReference>
<feature type="signal peptide" evidence="2">
    <location>
        <begin position="1"/>
        <end position="25"/>
    </location>
</feature>
<dbReference type="PANTHER" id="PTHR30469:SF15">
    <property type="entry name" value="HLYD FAMILY OF SECRETION PROTEINS"/>
    <property type="match status" value="1"/>
</dbReference>
<dbReference type="Gene3D" id="1.10.287.470">
    <property type="entry name" value="Helix hairpin bin"/>
    <property type="match status" value="1"/>
</dbReference>
<comment type="caution">
    <text evidence="3">The sequence shown here is derived from an EMBL/GenBank/DDBJ whole genome shotgun (WGS) entry which is preliminary data.</text>
</comment>
<evidence type="ECO:0000256" key="2">
    <source>
        <dbReference type="SAM" id="SignalP"/>
    </source>
</evidence>
<dbReference type="AlphaFoldDB" id="A0A3N2RN00"/>
<protein>
    <submittedName>
        <fullName evidence="3">HlyD family efflux transporter periplasmic adaptor subunit</fullName>
    </submittedName>
</protein>
<reference evidence="3 4" key="1">
    <citation type="submission" date="2018-10" db="EMBL/GenBank/DDBJ databases">
        <title>The genome of Lysobacter enzymogenes OH11.</title>
        <authorList>
            <person name="Liu F."/>
            <person name="Zhao Y."/>
            <person name="Qian G."/>
            <person name="Chen Y."/>
            <person name="Xu H."/>
        </authorList>
    </citation>
    <scope>NUCLEOTIDE SEQUENCE [LARGE SCALE GENOMIC DNA]</scope>
    <source>
        <strain evidence="3 4">OH11</strain>
    </source>
</reference>
<evidence type="ECO:0000256" key="1">
    <source>
        <dbReference type="SAM" id="Coils"/>
    </source>
</evidence>
<feature type="coiled-coil region" evidence="1">
    <location>
        <begin position="86"/>
        <end position="170"/>
    </location>
</feature>
<evidence type="ECO:0000313" key="4">
    <source>
        <dbReference type="Proteomes" id="UP000275910"/>
    </source>
</evidence>
<organism evidence="3 4">
    <name type="scientific">Lysobacter enzymogenes</name>
    <dbReference type="NCBI Taxonomy" id="69"/>
    <lineage>
        <taxon>Bacteria</taxon>
        <taxon>Pseudomonadati</taxon>
        <taxon>Pseudomonadota</taxon>
        <taxon>Gammaproteobacteria</taxon>
        <taxon>Lysobacterales</taxon>
        <taxon>Lysobacteraceae</taxon>
        <taxon>Lysobacter</taxon>
    </lineage>
</organism>
<dbReference type="GO" id="GO:0015562">
    <property type="term" value="F:efflux transmembrane transporter activity"/>
    <property type="evidence" value="ECO:0007669"/>
    <property type="project" value="TreeGrafter"/>
</dbReference>
<dbReference type="PANTHER" id="PTHR30469">
    <property type="entry name" value="MULTIDRUG RESISTANCE PROTEIN MDTA"/>
    <property type="match status" value="1"/>
</dbReference>
<dbReference type="PROSITE" id="PS51257">
    <property type="entry name" value="PROKAR_LIPOPROTEIN"/>
    <property type="match status" value="1"/>
</dbReference>
<feature type="chain" id="PRO_5018082239" evidence="2">
    <location>
        <begin position="26"/>
        <end position="316"/>
    </location>
</feature>
<dbReference type="EMBL" id="RCTY01000007">
    <property type="protein sequence ID" value="ROU08789.1"/>
    <property type="molecule type" value="Genomic_DNA"/>
</dbReference>
<evidence type="ECO:0000313" key="3">
    <source>
        <dbReference type="EMBL" id="ROU08789.1"/>
    </source>
</evidence>